<keyword evidence="2" id="KW-0812">Transmembrane</keyword>
<evidence type="ECO:0000256" key="1">
    <source>
        <dbReference type="SAM" id="MobiDB-lite"/>
    </source>
</evidence>
<gene>
    <name evidence="3" type="ORF">OFUS_LOCUS9201</name>
</gene>
<dbReference type="OrthoDB" id="58903at2759"/>
<comment type="caution">
    <text evidence="3">The sequence shown here is derived from an EMBL/GenBank/DDBJ whole genome shotgun (WGS) entry which is preliminary data.</text>
</comment>
<reference evidence="3" key="1">
    <citation type="submission" date="2022-03" db="EMBL/GenBank/DDBJ databases">
        <authorList>
            <person name="Martin C."/>
        </authorList>
    </citation>
    <scope>NUCLEOTIDE SEQUENCE</scope>
</reference>
<name>A0A8J1XHX5_OWEFU</name>
<dbReference type="InterPro" id="IPR033579">
    <property type="entry name" value="TMEM128"/>
</dbReference>
<keyword evidence="2" id="KW-0472">Membrane</keyword>
<organism evidence="3 4">
    <name type="scientific">Owenia fusiformis</name>
    <name type="common">Polychaete worm</name>
    <dbReference type="NCBI Taxonomy" id="6347"/>
    <lineage>
        <taxon>Eukaryota</taxon>
        <taxon>Metazoa</taxon>
        <taxon>Spiralia</taxon>
        <taxon>Lophotrochozoa</taxon>
        <taxon>Annelida</taxon>
        <taxon>Polychaeta</taxon>
        <taxon>Sedentaria</taxon>
        <taxon>Canalipalpata</taxon>
        <taxon>Sabellida</taxon>
        <taxon>Oweniida</taxon>
        <taxon>Oweniidae</taxon>
        <taxon>Owenia</taxon>
    </lineage>
</organism>
<keyword evidence="4" id="KW-1185">Reference proteome</keyword>
<dbReference type="PANTHER" id="PTHR31134:SF1">
    <property type="entry name" value="TRANSMEMBRANE PROTEIN 128"/>
    <property type="match status" value="1"/>
</dbReference>
<feature type="region of interest" description="Disordered" evidence="1">
    <location>
        <begin position="1"/>
        <end position="21"/>
    </location>
</feature>
<dbReference type="PANTHER" id="PTHR31134">
    <property type="entry name" value="TRANSMEMBRANE PROTEIN 128"/>
    <property type="match status" value="1"/>
</dbReference>
<feature type="transmembrane region" description="Helical" evidence="2">
    <location>
        <begin position="116"/>
        <end position="139"/>
    </location>
</feature>
<accession>A0A8J1XHX5</accession>
<evidence type="ECO:0000313" key="4">
    <source>
        <dbReference type="Proteomes" id="UP000749559"/>
    </source>
</evidence>
<dbReference type="EMBL" id="CAIIXF020000005">
    <property type="protein sequence ID" value="CAH1782792.1"/>
    <property type="molecule type" value="Genomic_DNA"/>
</dbReference>
<proteinExistence type="predicted"/>
<feature type="transmembrane region" description="Helical" evidence="2">
    <location>
        <begin position="145"/>
        <end position="164"/>
    </location>
</feature>
<keyword evidence="2" id="KW-1133">Transmembrane helix</keyword>
<feature type="transmembrane region" description="Helical" evidence="2">
    <location>
        <begin position="75"/>
        <end position="95"/>
    </location>
</feature>
<feature type="transmembrane region" description="Helical" evidence="2">
    <location>
        <begin position="47"/>
        <end position="69"/>
    </location>
</feature>
<evidence type="ECO:0000313" key="3">
    <source>
        <dbReference type="EMBL" id="CAH1782792.1"/>
    </source>
</evidence>
<protein>
    <submittedName>
        <fullName evidence="3">Uncharacterized protein</fullName>
    </submittedName>
</protein>
<dbReference type="AlphaFoldDB" id="A0A8J1XHX5"/>
<dbReference type="Proteomes" id="UP000749559">
    <property type="component" value="Unassembled WGS sequence"/>
</dbReference>
<sequence>MAGGGNKYRKREKRNAHLQQQRKGGFDPLAKWHYLQDAAHAFSQQNLIWVASSGFLIYYTEIISTVMYNEQINRTWLYVGAGLFSATVAIAIYLCHWVTGKYGVPPDDWMKTNPQLIPLAIVCFLSSCISITVSLWPVWSYYTPGMLFVYVMGLISVIYIIPGLDQQIRDRL</sequence>
<feature type="compositionally biased region" description="Basic residues" evidence="1">
    <location>
        <begin position="7"/>
        <end position="16"/>
    </location>
</feature>
<evidence type="ECO:0000256" key="2">
    <source>
        <dbReference type="SAM" id="Phobius"/>
    </source>
</evidence>
<dbReference type="Pfam" id="PF20479">
    <property type="entry name" value="TMEM128"/>
    <property type="match status" value="1"/>
</dbReference>